<dbReference type="SUPFAM" id="SSF57701">
    <property type="entry name" value="Zn2/Cys6 DNA-binding domain"/>
    <property type="match status" value="1"/>
</dbReference>
<dbReference type="InterPro" id="IPR001138">
    <property type="entry name" value="Zn2Cys6_DnaBD"/>
</dbReference>
<proteinExistence type="predicted"/>
<gene>
    <name evidence="7" type="ORF">BCR43DRAFT_490636</name>
</gene>
<dbReference type="PANTHER" id="PTHR46910:SF3">
    <property type="entry name" value="HALOTOLERANCE PROTEIN 9-RELATED"/>
    <property type="match status" value="1"/>
</dbReference>
<dbReference type="InterPro" id="IPR036864">
    <property type="entry name" value="Zn2-C6_fun-type_DNA-bd_sf"/>
</dbReference>
<evidence type="ECO:0000256" key="4">
    <source>
        <dbReference type="ARBA" id="ARBA00023242"/>
    </source>
</evidence>
<dbReference type="EMBL" id="MCGN01000004">
    <property type="protein sequence ID" value="ORY97968.1"/>
    <property type="molecule type" value="Genomic_DNA"/>
</dbReference>
<dbReference type="Pfam" id="PF00172">
    <property type="entry name" value="Zn_clus"/>
    <property type="match status" value="1"/>
</dbReference>
<dbReference type="CDD" id="cd12148">
    <property type="entry name" value="fungal_TF_MHR"/>
    <property type="match status" value="1"/>
</dbReference>
<dbReference type="InterPro" id="IPR050987">
    <property type="entry name" value="AtrR-like"/>
</dbReference>
<feature type="region of interest" description="Disordered" evidence="5">
    <location>
        <begin position="55"/>
        <end position="112"/>
    </location>
</feature>
<accession>A0A1X2HGC5</accession>
<keyword evidence="3" id="KW-0238">DNA-binding</keyword>
<dbReference type="GO" id="GO:0003677">
    <property type="term" value="F:DNA binding"/>
    <property type="evidence" value="ECO:0007669"/>
    <property type="project" value="UniProtKB-KW"/>
</dbReference>
<feature type="region of interest" description="Disordered" evidence="5">
    <location>
        <begin position="554"/>
        <end position="595"/>
    </location>
</feature>
<sequence>MESSTDSRNKRLKVGRACYTCRAKKIKCDGLRPCMQCKARNRPCTFYKDGSFDPVQEPLEETSGTTSSPPGSGSDPLNVAENPAESDLLFSDTKDSNYTRNKRRGPPLESRASNVLATLGDGLRKLTLYDGQGQSKAFQDSEPFGSFIKWLPESPLPSRYTGSIEMPPRDAQMQMLEQFFTDQYEVLPIIPRRYMFDQLRCKGPFITPLLLNAIYARASRFCDIAGLPTADVFFHRAKRLLDDFLDVPRTSTVVALLYMSLYEHPPTTHRAGNQHCRSWIYSGMAFRMCIELGLFTQENISKDLSPDEIALRRRIFWACYCLDKFQSGGWERPWMLPDIMCQVDKLECLTEEDPDERVVLDGLRCKVELTELAAEGMMHLRRIWTGDDSDYKDHQEALQNRFQSLLRAFPPYLQFTPTGSLSVEEVLRLPQPRPMVVDLHLLYNVCVLDILARSPNNAYNQFQRRVYATCVTQLAHFAVERPSAILKFDFVMHALIMAIKVHAKNLYNADMNLARQSWSMFDKSVMIIHKLRQYAIIPNSTKFLQQLGSTMEAGVPGSMGPRNTNNAGDSSSNAAHAMESYPPPPAQQHQHADYGSSMDDYSMKIYMDQQQQQQQAPQTQSTRHSVHGDYDREKAGSDHDFVVLSMGGHQDWNTAVAAAAGFHGPSSPQTPHGNANMQNSIMMEGFAPPQPRPSSSSTSSVTSSMMPGPSPSRVDSSLDIMTQPPTPLPLRHPQDVMLPQPGVIMSSHQQTHIAQAQRQQHKHSHSQQSQQQQSTASRHPADPQEQLYDPHHPSWLFDR</sequence>
<dbReference type="Proteomes" id="UP000242180">
    <property type="component" value="Unassembled WGS sequence"/>
</dbReference>
<name>A0A1X2HGC5_SYNRA</name>
<feature type="compositionally biased region" description="Polar residues" evidence="5">
    <location>
        <begin position="561"/>
        <end position="574"/>
    </location>
</feature>
<keyword evidence="4" id="KW-0539">Nucleus</keyword>
<evidence type="ECO:0000313" key="8">
    <source>
        <dbReference type="Proteomes" id="UP000242180"/>
    </source>
</evidence>
<dbReference type="CDD" id="cd00067">
    <property type="entry name" value="GAL4"/>
    <property type="match status" value="1"/>
</dbReference>
<feature type="compositionally biased region" description="Low complexity" evidence="5">
    <location>
        <begin position="61"/>
        <end position="74"/>
    </location>
</feature>
<comment type="caution">
    <text evidence="7">The sequence shown here is derived from an EMBL/GenBank/DDBJ whole genome shotgun (WGS) entry which is preliminary data.</text>
</comment>
<evidence type="ECO:0000256" key="5">
    <source>
        <dbReference type="SAM" id="MobiDB-lite"/>
    </source>
</evidence>
<keyword evidence="8" id="KW-1185">Reference proteome</keyword>
<feature type="compositionally biased region" description="Low complexity" evidence="5">
    <location>
        <begin position="748"/>
        <end position="758"/>
    </location>
</feature>
<dbReference type="GO" id="GO:0000981">
    <property type="term" value="F:DNA-binding transcription factor activity, RNA polymerase II-specific"/>
    <property type="evidence" value="ECO:0007669"/>
    <property type="project" value="InterPro"/>
</dbReference>
<comment type="subcellular location">
    <subcellularLocation>
        <location evidence="1">Nucleus</location>
    </subcellularLocation>
</comment>
<dbReference type="PANTHER" id="PTHR46910">
    <property type="entry name" value="TRANSCRIPTION FACTOR PDR1"/>
    <property type="match status" value="1"/>
</dbReference>
<feature type="region of interest" description="Disordered" evidence="5">
    <location>
        <begin position="608"/>
        <end position="634"/>
    </location>
</feature>
<dbReference type="InterPro" id="IPR007219">
    <property type="entry name" value="XnlR_reg_dom"/>
</dbReference>
<feature type="compositionally biased region" description="Low complexity" evidence="5">
    <location>
        <begin position="693"/>
        <end position="714"/>
    </location>
</feature>
<protein>
    <submittedName>
        <fullName evidence="7">Fungal-specific transcription factor domain-domain-containing protein</fullName>
    </submittedName>
</protein>
<dbReference type="GO" id="GO:0008270">
    <property type="term" value="F:zinc ion binding"/>
    <property type="evidence" value="ECO:0007669"/>
    <property type="project" value="InterPro"/>
</dbReference>
<evidence type="ECO:0000256" key="3">
    <source>
        <dbReference type="ARBA" id="ARBA00023125"/>
    </source>
</evidence>
<dbReference type="PROSITE" id="PS50048">
    <property type="entry name" value="ZN2_CY6_FUNGAL_2"/>
    <property type="match status" value="1"/>
</dbReference>
<dbReference type="PROSITE" id="PS00463">
    <property type="entry name" value="ZN2_CY6_FUNGAL_1"/>
    <property type="match status" value="1"/>
</dbReference>
<feature type="compositionally biased region" description="Low complexity" evidence="5">
    <location>
        <begin position="766"/>
        <end position="777"/>
    </location>
</feature>
<feature type="region of interest" description="Disordered" evidence="5">
    <location>
        <begin position="683"/>
        <end position="799"/>
    </location>
</feature>
<evidence type="ECO:0000313" key="7">
    <source>
        <dbReference type="EMBL" id="ORY97968.1"/>
    </source>
</evidence>
<dbReference type="GO" id="GO:0005634">
    <property type="term" value="C:nucleus"/>
    <property type="evidence" value="ECO:0007669"/>
    <property type="project" value="UniProtKB-SubCell"/>
</dbReference>
<feature type="compositionally biased region" description="Basic and acidic residues" evidence="5">
    <location>
        <begin position="788"/>
        <end position="799"/>
    </location>
</feature>
<dbReference type="GO" id="GO:0006351">
    <property type="term" value="P:DNA-templated transcription"/>
    <property type="evidence" value="ECO:0007669"/>
    <property type="project" value="InterPro"/>
</dbReference>
<feature type="compositionally biased region" description="Low complexity" evidence="5">
    <location>
        <begin position="609"/>
        <end position="620"/>
    </location>
</feature>
<feature type="domain" description="Zn(2)-C6 fungal-type" evidence="6">
    <location>
        <begin position="17"/>
        <end position="46"/>
    </location>
</feature>
<dbReference type="OMA" id="MACRMAI"/>
<keyword evidence="2" id="KW-0479">Metal-binding</keyword>
<dbReference type="InParanoid" id="A0A1X2HGC5"/>
<reference evidence="7 8" key="1">
    <citation type="submission" date="2016-07" db="EMBL/GenBank/DDBJ databases">
        <title>Pervasive Adenine N6-methylation of Active Genes in Fungi.</title>
        <authorList>
            <consortium name="DOE Joint Genome Institute"/>
            <person name="Mondo S.J."/>
            <person name="Dannebaum R.O."/>
            <person name="Kuo R.C."/>
            <person name="Labutti K."/>
            <person name="Haridas S."/>
            <person name="Kuo A."/>
            <person name="Salamov A."/>
            <person name="Ahrendt S.R."/>
            <person name="Lipzen A."/>
            <person name="Sullivan W."/>
            <person name="Andreopoulos W.B."/>
            <person name="Clum A."/>
            <person name="Lindquist E."/>
            <person name="Daum C."/>
            <person name="Ramamoorthy G.K."/>
            <person name="Gryganskyi A."/>
            <person name="Culley D."/>
            <person name="Magnuson J.K."/>
            <person name="James T.Y."/>
            <person name="O'Malley M.A."/>
            <person name="Stajich J.E."/>
            <person name="Spatafora J.W."/>
            <person name="Visel A."/>
            <person name="Grigoriev I.V."/>
        </authorList>
    </citation>
    <scope>NUCLEOTIDE SEQUENCE [LARGE SCALE GENOMIC DNA]</scope>
    <source>
        <strain evidence="7 8">NRRL 2496</strain>
    </source>
</reference>
<organism evidence="7 8">
    <name type="scientific">Syncephalastrum racemosum</name>
    <name type="common">Filamentous fungus</name>
    <dbReference type="NCBI Taxonomy" id="13706"/>
    <lineage>
        <taxon>Eukaryota</taxon>
        <taxon>Fungi</taxon>
        <taxon>Fungi incertae sedis</taxon>
        <taxon>Mucoromycota</taxon>
        <taxon>Mucoromycotina</taxon>
        <taxon>Mucoromycetes</taxon>
        <taxon>Mucorales</taxon>
        <taxon>Syncephalastraceae</taxon>
        <taxon>Syncephalastrum</taxon>
    </lineage>
</organism>
<dbReference type="SMART" id="SM00906">
    <property type="entry name" value="Fungal_trans"/>
    <property type="match status" value="1"/>
</dbReference>
<dbReference type="AlphaFoldDB" id="A0A1X2HGC5"/>
<dbReference type="Gene3D" id="4.10.240.10">
    <property type="entry name" value="Zn(2)-C6 fungal-type DNA-binding domain"/>
    <property type="match status" value="1"/>
</dbReference>
<evidence type="ECO:0000259" key="6">
    <source>
        <dbReference type="PROSITE" id="PS50048"/>
    </source>
</evidence>
<dbReference type="Pfam" id="PF04082">
    <property type="entry name" value="Fungal_trans"/>
    <property type="match status" value="1"/>
</dbReference>
<dbReference type="SMART" id="SM00066">
    <property type="entry name" value="GAL4"/>
    <property type="match status" value="1"/>
</dbReference>
<evidence type="ECO:0000256" key="1">
    <source>
        <dbReference type="ARBA" id="ARBA00004123"/>
    </source>
</evidence>
<dbReference type="OrthoDB" id="2406834at2759"/>
<evidence type="ECO:0000256" key="2">
    <source>
        <dbReference type="ARBA" id="ARBA00022723"/>
    </source>
</evidence>